<evidence type="ECO:0000256" key="1">
    <source>
        <dbReference type="ARBA" id="ARBA00001974"/>
    </source>
</evidence>
<dbReference type="PROSITE" id="PS00197">
    <property type="entry name" value="2FE2S_FER_1"/>
    <property type="match status" value="1"/>
</dbReference>
<feature type="domain" description="FAD-binding FR-type" evidence="9">
    <location>
        <begin position="11"/>
        <end position="113"/>
    </location>
</feature>
<accession>A0ABP6UYE1</accession>
<dbReference type="PANTHER" id="PTHR47354">
    <property type="entry name" value="NADH OXIDOREDUCTASE HCR"/>
    <property type="match status" value="1"/>
</dbReference>
<evidence type="ECO:0000256" key="3">
    <source>
        <dbReference type="ARBA" id="ARBA00022714"/>
    </source>
</evidence>
<comment type="cofactor">
    <cofactor evidence="1">
        <name>FAD</name>
        <dbReference type="ChEBI" id="CHEBI:57692"/>
    </cofactor>
</comment>
<evidence type="ECO:0000313" key="11">
    <source>
        <dbReference type="Proteomes" id="UP001500689"/>
    </source>
</evidence>
<evidence type="ECO:0000256" key="2">
    <source>
        <dbReference type="ARBA" id="ARBA00022630"/>
    </source>
</evidence>
<evidence type="ECO:0000259" key="8">
    <source>
        <dbReference type="PROSITE" id="PS51085"/>
    </source>
</evidence>
<keyword evidence="6" id="KW-0408">Iron</keyword>
<dbReference type="EMBL" id="BAAAZN010000001">
    <property type="protein sequence ID" value="GAA3522684.1"/>
    <property type="molecule type" value="Genomic_DNA"/>
</dbReference>
<dbReference type="PROSITE" id="PS51085">
    <property type="entry name" value="2FE2S_FER_2"/>
    <property type="match status" value="1"/>
</dbReference>
<evidence type="ECO:0000256" key="4">
    <source>
        <dbReference type="ARBA" id="ARBA00022723"/>
    </source>
</evidence>
<keyword evidence="2" id="KW-0285">Flavoprotein</keyword>
<dbReference type="Gene3D" id="3.40.50.80">
    <property type="entry name" value="Nucleotide-binding domain of ferredoxin-NADP reductase (FNR) module"/>
    <property type="match status" value="1"/>
</dbReference>
<evidence type="ECO:0000256" key="7">
    <source>
        <dbReference type="ARBA" id="ARBA00023014"/>
    </source>
</evidence>
<dbReference type="CDD" id="cd06185">
    <property type="entry name" value="PDR_like"/>
    <property type="match status" value="1"/>
</dbReference>
<dbReference type="Proteomes" id="UP001500689">
    <property type="component" value="Unassembled WGS sequence"/>
</dbReference>
<dbReference type="InterPro" id="IPR050415">
    <property type="entry name" value="MRET"/>
</dbReference>
<dbReference type="PANTHER" id="PTHR47354:SF1">
    <property type="entry name" value="CARNITINE MONOOXYGENASE REDUCTASE SUBUNIT"/>
    <property type="match status" value="1"/>
</dbReference>
<dbReference type="InterPro" id="IPR017938">
    <property type="entry name" value="Riboflavin_synthase-like_b-brl"/>
</dbReference>
<dbReference type="CDD" id="cd00207">
    <property type="entry name" value="fer2"/>
    <property type="match status" value="1"/>
</dbReference>
<reference evidence="11" key="1">
    <citation type="journal article" date="2019" name="Int. J. Syst. Evol. Microbiol.">
        <title>The Global Catalogue of Microorganisms (GCM) 10K type strain sequencing project: providing services to taxonomists for standard genome sequencing and annotation.</title>
        <authorList>
            <consortium name="The Broad Institute Genomics Platform"/>
            <consortium name="The Broad Institute Genome Sequencing Center for Infectious Disease"/>
            <person name="Wu L."/>
            <person name="Ma J."/>
        </authorList>
    </citation>
    <scope>NUCLEOTIDE SEQUENCE [LARGE SCALE GENOMIC DNA]</scope>
    <source>
        <strain evidence="11">JCM 16898</strain>
    </source>
</reference>
<dbReference type="Gene3D" id="2.40.30.10">
    <property type="entry name" value="Translation factors"/>
    <property type="match status" value="1"/>
</dbReference>
<keyword evidence="7" id="KW-0411">Iron-sulfur</keyword>
<comment type="caution">
    <text evidence="10">The sequence shown here is derived from an EMBL/GenBank/DDBJ whole genome shotgun (WGS) entry which is preliminary data.</text>
</comment>
<gene>
    <name evidence="10" type="ORF">GCM10022222_00640</name>
</gene>
<feature type="domain" description="2Fe-2S ferredoxin-type" evidence="8">
    <location>
        <begin position="239"/>
        <end position="326"/>
    </location>
</feature>
<dbReference type="InterPro" id="IPR039261">
    <property type="entry name" value="FNR_nucleotide-bd"/>
</dbReference>
<keyword evidence="5" id="KW-0560">Oxidoreductase</keyword>
<organism evidence="10 11">
    <name type="scientific">Amycolatopsis ultiminotia</name>
    <dbReference type="NCBI Taxonomy" id="543629"/>
    <lineage>
        <taxon>Bacteria</taxon>
        <taxon>Bacillati</taxon>
        <taxon>Actinomycetota</taxon>
        <taxon>Actinomycetes</taxon>
        <taxon>Pseudonocardiales</taxon>
        <taxon>Pseudonocardiaceae</taxon>
        <taxon>Amycolatopsis</taxon>
    </lineage>
</organism>
<dbReference type="InterPro" id="IPR036010">
    <property type="entry name" value="2Fe-2S_ferredoxin-like_sf"/>
</dbReference>
<name>A0ABP6UYE1_9PSEU</name>
<dbReference type="SUPFAM" id="SSF63380">
    <property type="entry name" value="Riboflavin synthase domain-like"/>
    <property type="match status" value="1"/>
</dbReference>
<evidence type="ECO:0000256" key="5">
    <source>
        <dbReference type="ARBA" id="ARBA00023002"/>
    </source>
</evidence>
<dbReference type="Pfam" id="PF00111">
    <property type="entry name" value="Fer2"/>
    <property type="match status" value="1"/>
</dbReference>
<evidence type="ECO:0000259" key="9">
    <source>
        <dbReference type="PROSITE" id="PS51384"/>
    </source>
</evidence>
<dbReference type="Gene3D" id="3.10.20.30">
    <property type="match status" value="1"/>
</dbReference>
<dbReference type="InterPro" id="IPR017927">
    <property type="entry name" value="FAD-bd_FR_type"/>
</dbReference>
<dbReference type="SUPFAM" id="SSF52343">
    <property type="entry name" value="Ferredoxin reductase-like, C-terminal NADP-linked domain"/>
    <property type="match status" value="1"/>
</dbReference>
<dbReference type="PROSITE" id="PS51384">
    <property type="entry name" value="FAD_FR"/>
    <property type="match status" value="1"/>
</dbReference>
<evidence type="ECO:0000256" key="6">
    <source>
        <dbReference type="ARBA" id="ARBA00023004"/>
    </source>
</evidence>
<keyword evidence="11" id="KW-1185">Reference proteome</keyword>
<keyword evidence="4" id="KW-0479">Metal-binding</keyword>
<evidence type="ECO:0000313" key="10">
    <source>
        <dbReference type="EMBL" id="GAA3522684.1"/>
    </source>
</evidence>
<dbReference type="InterPro" id="IPR012675">
    <property type="entry name" value="Beta-grasp_dom_sf"/>
</dbReference>
<dbReference type="InterPro" id="IPR001041">
    <property type="entry name" value="2Fe-2S_ferredoxin-type"/>
</dbReference>
<keyword evidence="3" id="KW-0001">2Fe-2S</keyword>
<proteinExistence type="predicted"/>
<dbReference type="InterPro" id="IPR006058">
    <property type="entry name" value="2Fe2S_fd_BS"/>
</dbReference>
<dbReference type="SUPFAM" id="SSF54292">
    <property type="entry name" value="2Fe-2S ferredoxin-like"/>
    <property type="match status" value="1"/>
</dbReference>
<sequence length="326" mass="35317">MRAVAPAETGEPIRKVRVESVDKIADAIVAISLVSLDGDALPDWQPGAHVDLLMTENLIRQYSLCGSPADRMRWRVAVLHTPDSRGGSAWLHTCVQPGDVLPVRGPRNNFRLAPARRCLFIAGGIGITPLLPMIEAARGQPDVDWQLAYGGRSRSSMAFVHELEQMGERVEIVSEDESGVLDLDRILGEPRIGVAIYACGPEGLLTELERRCRSWPPGTLHVERFRADAPTGGSAAGAETFQVVAQQSGVTVDVPPDRTIVEVLEERGIYVPVSCGEGVCGTCITRVIEGDPEHRDAVLAEDEQASGELITPCCSRSRTPRMTLDL</sequence>
<protein>
    <submittedName>
        <fullName evidence="10">PDR/VanB family oxidoreductase</fullName>
    </submittedName>
</protein>
<dbReference type="PRINTS" id="PR00409">
    <property type="entry name" value="PHDIOXRDTASE"/>
</dbReference>